<dbReference type="PANTHER" id="PTHR24320:SF152">
    <property type="entry name" value="SHORT-CHAIN DEHYDROGENASE_REDUCTASE FAMILY PROTEIN"/>
    <property type="match status" value="1"/>
</dbReference>
<dbReference type="GO" id="GO:0016491">
    <property type="term" value="F:oxidoreductase activity"/>
    <property type="evidence" value="ECO:0007669"/>
    <property type="project" value="UniProtKB-KW"/>
</dbReference>
<reference evidence="3" key="1">
    <citation type="submission" date="2023-03" db="EMBL/GenBank/DDBJ databases">
        <title>Mating type loci evolution in Malassezia.</title>
        <authorList>
            <person name="Coelho M.A."/>
        </authorList>
    </citation>
    <scope>NUCLEOTIDE SEQUENCE</scope>
    <source>
        <strain evidence="3">CBS 9557</strain>
    </source>
</reference>
<dbReference type="Proteomes" id="UP001213623">
    <property type="component" value="Chromosome 2"/>
</dbReference>
<evidence type="ECO:0000313" key="3">
    <source>
        <dbReference type="EMBL" id="WFD25967.1"/>
    </source>
</evidence>
<evidence type="ECO:0000256" key="1">
    <source>
        <dbReference type="ARBA" id="ARBA00006484"/>
    </source>
</evidence>
<organism evidence="3 4">
    <name type="scientific">Malassezia nana</name>
    <dbReference type="NCBI Taxonomy" id="180528"/>
    <lineage>
        <taxon>Eukaryota</taxon>
        <taxon>Fungi</taxon>
        <taxon>Dikarya</taxon>
        <taxon>Basidiomycota</taxon>
        <taxon>Ustilaginomycotina</taxon>
        <taxon>Malasseziomycetes</taxon>
        <taxon>Malasseziales</taxon>
        <taxon>Malasseziaceae</taxon>
        <taxon>Malassezia</taxon>
    </lineage>
</organism>
<evidence type="ECO:0000313" key="4">
    <source>
        <dbReference type="Proteomes" id="UP001213623"/>
    </source>
</evidence>
<evidence type="ECO:0000256" key="2">
    <source>
        <dbReference type="ARBA" id="ARBA00023002"/>
    </source>
</evidence>
<sequence length="338" mass="36375">MLHLTLELLRGTAIPEHYGKIAAAIVLALLIHTWARGPALQDREERLEAQQQRAHEKHGRVRVTAGLSAMGGRTVLIGTGAMTPMGLVVMAMLAQEGAHIVALVPDATAEPVMQLILLLRESTSNENIFAETCQVRDQASITSFAKRWHEGRPNTGAEGIPGATAALPGLATPQAHRLDTLLFLPSAESIPVLGAGADEAYTYTVLARFHLVNALLPSLLTQPASRDVRIISVVSPWYAAGLAQFDRVAHPLSAPIFEPWTRVGAAELHWIYLAAELQRRLDLLAEADTRPRTDLHGIDAETPRTGPVAQHSHVSSVVVCPGFEVSQLSAFFAGPLVS</sequence>
<protein>
    <recommendedName>
        <fullName evidence="5">Ketoreductase (KR) domain-containing protein</fullName>
    </recommendedName>
</protein>
<gene>
    <name evidence="3" type="ORF">MNAN1_000940</name>
</gene>
<keyword evidence="4" id="KW-1185">Reference proteome</keyword>
<dbReference type="Gene3D" id="3.40.50.720">
    <property type="entry name" value="NAD(P)-binding Rossmann-like Domain"/>
    <property type="match status" value="1"/>
</dbReference>
<accession>A0AAF0EPS0</accession>
<dbReference type="InterPro" id="IPR036291">
    <property type="entry name" value="NAD(P)-bd_dom_sf"/>
</dbReference>
<dbReference type="SUPFAM" id="SSF51735">
    <property type="entry name" value="NAD(P)-binding Rossmann-fold domains"/>
    <property type="match status" value="1"/>
</dbReference>
<comment type="similarity">
    <text evidence="1">Belongs to the short-chain dehydrogenases/reductases (SDR) family.</text>
</comment>
<evidence type="ECO:0008006" key="5">
    <source>
        <dbReference type="Google" id="ProtNLM"/>
    </source>
</evidence>
<dbReference type="AlphaFoldDB" id="A0AAF0EPS0"/>
<proteinExistence type="inferred from homology"/>
<keyword evidence="2" id="KW-0560">Oxidoreductase</keyword>
<name>A0AAF0EPS0_9BASI</name>
<dbReference type="PANTHER" id="PTHR24320">
    <property type="entry name" value="RETINOL DEHYDROGENASE"/>
    <property type="match status" value="1"/>
</dbReference>
<dbReference type="EMBL" id="CP119893">
    <property type="protein sequence ID" value="WFD25967.1"/>
    <property type="molecule type" value="Genomic_DNA"/>
</dbReference>